<dbReference type="InterPro" id="IPR042099">
    <property type="entry name" value="ANL_N_sf"/>
</dbReference>
<dbReference type="EMBL" id="AP011117">
    <property type="protein sequence ID" value="BAH47150.1"/>
    <property type="molecule type" value="Genomic_DNA"/>
</dbReference>
<accession>C1BDU7</accession>
<dbReference type="Pfam" id="PF00501">
    <property type="entry name" value="AMP-binding"/>
    <property type="match status" value="1"/>
</dbReference>
<dbReference type="Gene3D" id="3.40.50.12780">
    <property type="entry name" value="N-terminal domain of ligase-like"/>
    <property type="match status" value="1"/>
</dbReference>
<evidence type="ECO:0000259" key="4">
    <source>
        <dbReference type="Pfam" id="PF13193"/>
    </source>
</evidence>
<gene>
    <name evidence="5" type="primary">fadD</name>
    <name evidence="5" type="ordered locus">ROP_pROB02-01370</name>
</gene>
<name>C1BDU7_RHOOB</name>
<evidence type="ECO:0000256" key="1">
    <source>
        <dbReference type="ARBA" id="ARBA00006432"/>
    </source>
</evidence>
<proteinExistence type="inferred from homology"/>
<comment type="similarity">
    <text evidence="1">Belongs to the ATP-dependent AMP-binding enzyme family.</text>
</comment>
<dbReference type="Gene3D" id="3.30.300.30">
    <property type="match status" value="1"/>
</dbReference>
<dbReference type="PROSITE" id="PS00455">
    <property type="entry name" value="AMP_BINDING"/>
    <property type="match status" value="1"/>
</dbReference>
<keyword evidence="2 5" id="KW-0436">Ligase</keyword>
<dbReference type="PANTHER" id="PTHR43767">
    <property type="entry name" value="LONG-CHAIN-FATTY-ACID--COA LIGASE"/>
    <property type="match status" value="1"/>
</dbReference>
<dbReference type="GO" id="GO:0016877">
    <property type="term" value="F:ligase activity, forming carbon-sulfur bonds"/>
    <property type="evidence" value="ECO:0007669"/>
    <property type="project" value="UniProtKB-ARBA"/>
</dbReference>
<dbReference type="PANTHER" id="PTHR43767:SF11">
    <property type="entry name" value="MEDIUM-CHAIN-FATTY-ACID--COA LIGASE"/>
    <property type="match status" value="1"/>
</dbReference>
<feature type="domain" description="AMP-binding enzyme C-terminal" evidence="4">
    <location>
        <begin position="446"/>
        <end position="519"/>
    </location>
</feature>
<evidence type="ECO:0000313" key="5">
    <source>
        <dbReference type="EMBL" id="BAH47150.1"/>
    </source>
</evidence>
<evidence type="ECO:0000313" key="6">
    <source>
        <dbReference type="Proteomes" id="UP000002212"/>
    </source>
</evidence>
<dbReference type="InterPro" id="IPR025110">
    <property type="entry name" value="AMP-bd_C"/>
</dbReference>
<protein>
    <submittedName>
        <fullName evidence="5">Fatty-acid--CoA ligase</fullName>
        <ecNumber evidence="5">6.2.1.-</ecNumber>
    </submittedName>
</protein>
<dbReference type="EC" id="6.2.1.-" evidence="5"/>
<dbReference type="FunFam" id="3.30.300.30:FF:000008">
    <property type="entry name" value="2,3-dihydroxybenzoate-AMP ligase"/>
    <property type="match status" value="1"/>
</dbReference>
<dbReference type="KEGG" id="rop:ROP_pROB02-01370"/>
<evidence type="ECO:0000256" key="2">
    <source>
        <dbReference type="ARBA" id="ARBA00022598"/>
    </source>
</evidence>
<reference evidence="5 6" key="2">
    <citation type="submission" date="2009-03" db="EMBL/GenBank/DDBJ databases">
        <title>Comparison of the complete genome sequences of Rhodococcus erythropolis PR4 and Rhodococcus opacus B4.</title>
        <authorList>
            <person name="Takarada H."/>
            <person name="Sekine M."/>
            <person name="Hosoyama A."/>
            <person name="Yamada R."/>
            <person name="Fujisawa T."/>
            <person name="Omata S."/>
            <person name="Shimizu A."/>
            <person name="Tsukatani N."/>
            <person name="Tanikawa S."/>
            <person name="Fujita N."/>
            <person name="Harayama S."/>
        </authorList>
    </citation>
    <scope>NUCLEOTIDE SEQUENCE [LARGE SCALE GENOMIC DNA]</scope>
    <source>
        <strain evidence="5 6">B4</strain>
        <plasmid evidence="5 6">pROB02</plasmid>
    </source>
</reference>
<reference evidence="5 6" key="1">
    <citation type="journal article" date="2005" name="J. Biosci. Bioeng.">
        <title>Isolation and characterization of benzene-tolerant Rhodococcus opacus strains.</title>
        <authorList>
            <person name="Na K.S."/>
            <person name="Kuroda A."/>
            <person name="Takiguchi N."/>
            <person name="Ikeda T."/>
            <person name="Ohtake H."/>
            <person name="Kato J."/>
        </authorList>
    </citation>
    <scope>NUCLEOTIDE SEQUENCE [LARGE SCALE GENOMIC DNA]</scope>
    <source>
        <strain evidence="5 6">B4</strain>
        <plasmid evidence="5">pROB02</plasmid>
    </source>
</reference>
<dbReference type="SUPFAM" id="SSF56801">
    <property type="entry name" value="Acetyl-CoA synthetase-like"/>
    <property type="match status" value="1"/>
</dbReference>
<evidence type="ECO:0000259" key="3">
    <source>
        <dbReference type="Pfam" id="PF00501"/>
    </source>
</evidence>
<dbReference type="Proteomes" id="UP000002212">
    <property type="component" value="Plasmid pROB02"/>
</dbReference>
<dbReference type="InterPro" id="IPR050237">
    <property type="entry name" value="ATP-dep_AMP-bd_enzyme"/>
</dbReference>
<dbReference type="PATRIC" id="fig|632772.20.peg.8518"/>
<dbReference type="Pfam" id="PF13193">
    <property type="entry name" value="AMP-binding_C"/>
    <property type="match status" value="1"/>
</dbReference>
<geneLocation type="plasmid" evidence="5 6">
    <name>pROB02</name>
</geneLocation>
<dbReference type="AlphaFoldDB" id="C1BDU7"/>
<keyword evidence="5" id="KW-0614">Plasmid</keyword>
<sequence>MMDTPLTTQMLFRRMQTICGQRRIVTITDDGRRMSQTFEQVSRRAASFAQALDSLGVCRGDRVGSLLWNTQEHVETYYATMGLGAVLHTINPRLHDEQVIYTINHAGDRVIVVDSSLVDQLDRVLDKLASVEHVVIVGDGASVVSRSAKVHRYSEMLTLGEGVNFEWPALEESWGACLCYTSGTTGNPKGVLYTHRAIVLHALTMAGVGGLQVQEGDRVLALVPMFHSLGWGLPFVVTVTGSDLVLPGRNLGPQAVARVIRDERVTWAGGVPTLWMDLLRHVEDPSNKDAVDLSSLRMVLCGGAKVAVPLMQAYDERLSVTLIQGWGMTETLPGAAMSLDIVAPPAERWQRRGQVGRVSPLYEMRIVDVDGSVLPSDGTSVGEVEISGPIVAGSYYGPEDTSDKFHEGWLRTGDLGTLSSDGWLDITDRAKDAIKSGGEWISSQDLESALMAHPAVHEAAVIGVPDPRWSERPAAYVVVSPHGPTDDELREHLRSHVANWWIPEEYHRVDTLPRTSTGKFDKKELRRHRADLAGSLQKISPVENA</sequence>
<dbReference type="InterPro" id="IPR000873">
    <property type="entry name" value="AMP-dep_synth/lig_dom"/>
</dbReference>
<dbReference type="InterPro" id="IPR045851">
    <property type="entry name" value="AMP-bd_C_sf"/>
</dbReference>
<dbReference type="NCBIfam" id="NF004837">
    <property type="entry name" value="PRK06187.1"/>
    <property type="match status" value="1"/>
</dbReference>
<dbReference type="InterPro" id="IPR020845">
    <property type="entry name" value="AMP-binding_CS"/>
</dbReference>
<dbReference type="HOGENOM" id="CLU_000022_59_5_11"/>
<feature type="domain" description="AMP-dependent synthetase/ligase" evidence="3">
    <location>
        <begin position="29"/>
        <end position="396"/>
    </location>
</feature>
<organism evidence="5 6">
    <name type="scientific">Rhodococcus opacus (strain B4)</name>
    <dbReference type="NCBI Taxonomy" id="632772"/>
    <lineage>
        <taxon>Bacteria</taxon>
        <taxon>Bacillati</taxon>
        <taxon>Actinomycetota</taxon>
        <taxon>Actinomycetes</taxon>
        <taxon>Mycobacteriales</taxon>
        <taxon>Nocardiaceae</taxon>
        <taxon>Rhodococcus</taxon>
    </lineage>
</organism>